<comment type="caution">
    <text evidence="1">The sequence shown here is derived from an EMBL/GenBank/DDBJ whole genome shotgun (WGS) entry which is preliminary data.</text>
</comment>
<accession>A0ACC2X8Q5</accession>
<sequence length="149" mass="16304">MLFDSMRSHMREKIDNLFASKSNRDKSGDQPIPSPTPTDEQPGGEKGRVAHQSPLPLITYSARGGCPTRHRPDLARHNSSDQEVTAYMKEKIDALANYSIGHGQTLTFAMKSEKIDKLLTELEALVMGSLPQLYSIPSSTVADTSSACV</sequence>
<evidence type="ECO:0000313" key="1">
    <source>
        <dbReference type="EMBL" id="KAJ9119147.1"/>
    </source>
</evidence>
<proteinExistence type="predicted"/>
<dbReference type="EMBL" id="JASBWU010000009">
    <property type="protein sequence ID" value="KAJ9119147.1"/>
    <property type="molecule type" value="Genomic_DNA"/>
</dbReference>
<protein>
    <submittedName>
        <fullName evidence="1">Uncharacterized protein</fullName>
    </submittedName>
</protein>
<dbReference type="Proteomes" id="UP001243375">
    <property type="component" value="Unassembled WGS sequence"/>
</dbReference>
<reference evidence="1" key="1">
    <citation type="submission" date="2023-04" db="EMBL/GenBank/DDBJ databases">
        <title>Draft Genome sequencing of Naganishia species isolated from polar environments using Oxford Nanopore Technology.</title>
        <authorList>
            <person name="Leo P."/>
            <person name="Venkateswaran K."/>
        </authorList>
    </citation>
    <scope>NUCLEOTIDE SEQUENCE</scope>
    <source>
        <strain evidence="1">MNA-CCFEE 5425</strain>
    </source>
</reference>
<gene>
    <name evidence="1" type="ORF">QFC22_003638</name>
</gene>
<keyword evidence="2" id="KW-1185">Reference proteome</keyword>
<organism evidence="1 2">
    <name type="scientific">Naganishia vaughanmartiniae</name>
    <dbReference type="NCBI Taxonomy" id="1424756"/>
    <lineage>
        <taxon>Eukaryota</taxon>
        <taxon>Fungi</taxon>
        <taxon>Dikarya</taxon>
        <taxon>Basidiomycota</taxon>
        <taxon>Agaricomycotina</taxon>
        <taxon>Tremellomycetes</taxon>
        <taxon>Filobasidiales</taxon>
        <taxon>Filobasidiaceae</taxon>
        <taxon>Naganishia</taxon>
    </lineage>
</organism>
<evidence type="ECO:0000313" key="2">
    <source>
        <dbReference type="Proteomes" id="UP001243375"/>
    </source>
</evidence>
<name>A0ACC2X8Q5_9TREE</name>